<name>A0ABW5G2B2_9PSEU</name>
<accession>A0ABW5G2B2</accession>
<keyword evidence="2" id="KW-0479">Metal-binding</keyword>
<keyword evidence="3" id="KW-0560">Oxidoreductase</keyword>
<evidence type="ECO:0000259" key="5">
    <source>
        <dbReference type="Pfam" id="PF02668"/>
    </source>
</evidence>
<evidence type="ECO:0000313" key="7">
    <source>
        <dbReference type="Proteomes" id="UP001597417"/>
    </source>
</evidence>
<comment type="caution">
    <text evidence="6">The sequence shown here is derived from an EMBL/GenBank/DDBJ whole genome shotgun (WGS) entry which is preliminary data.</text>
</comment>
<feature type="domain" description="TauD/TfdA-like" evidence="5">
    <location>
        <begin position="129"/>
        <end position="297"/>
    </location>
</feature>
<keyword evidence="7" id="KW-1185">Reference proteome</keyword>
<dbReference type="RefSeq" id="WP_378268647.1">
    <property type="nucleotide sequence ID" value="NZ_JBHUKR010000019.1"/>
</dbReference>
<dbReference type="PIRSF" id="PIRSF019543">
    <property type="entry name" value="Clavaminate_syn"/>
    <property type="match status" value="1"/>
</dbReference>
<keyword evidence="4" id="KW-0408">Iron</keyword>
<dbReference type="Pfam" id="PF02668">
    <property type="entry name" value="TauD"/>
    <property type="match status" value="1"/>
</dbReference>
<dbReference type="InterPro" id="IPR003819">
    <property type="entry name" value="TauD/TfdA-like"/>
</dbReference>
<dbReference type="Proteomes" id="UP001597417">
    <property type="component" value="Unassembled WGS sequence"/>
</dbReference>
<dbReference type="InterPro" id="IPR042098">
    <property type="entry name" value="TauD-like_sf"/>
</dbReference>
<evidence type="ECO:0000256" key="2">
    <source>
        <dbReference type="ARBA" id="ARBA00022723"/>
    </source>
</evidence>
<proteinExistence type="inferred from homology"/>
<sequence length="318" mass="35486">MSRLLLDERESQLIETLVSDLIRADEPWDPVRFADRAVLLAQELPVRLRQFLAEVRANEEEVAVVSGLPMDPELVPTPIGWELAAKTGAAQREELLLLLCGSALGEPFAWSDQQDGRLVHDVCPSPGMEQSATSASSTGALSLHTEDAHHSCRGDYVALLCLRNPDAVSTTFVRARSLSIPDKERLVLSADRYRFDPDHSHVRLDSSPDSAESGAILFGPEDRPYLRIDLDMIAPVAVMDEEADAAVHKLTELLHGQCERFVLAPGELVFVDNYRVVHGRDSYVPRYDGLDRWLKRTNLSRDLRRAFIRTGARSRIVT</sequence>
<evidence type="ECO:0000313" key="6">
    <source>
        <dbReference type="EMBL" id="MFD2420539.1"/>
    </source>
</evidence>
<dbReference type="Gene3D" id="3.60.130.10">
    <property type="entry name" value="Clavaminate synthase-like"/>
    <property type="match status" value="1"/>
</dbReference>
<dbReference type="GO" id="GO:0051213">
    <property type="term" value="F:dioxygenase activity"/>
    <property type="evidence" value="ECO:0007669"/>
    <property type="project" value="UniProtKB-KW"/>
</dbReference>
<dbReference type="EMBL" id="JBHUKR010000019">
    <property type="protein sequence ID" value="MFD2420539.1"/>
    <property type="molecule type" value="Genomic_DNA"/>
</dbReference>
<reference evidence="7" key="1">
    <citation type="journal article" date="2019" name="Int. J. Syst. Evol. Microbiol.">
        <title>The Global Catalogue of Microorganisms (GCM) 10K type strain sequencing project: providing services to taxonomists for standard genome sequencing and annotation.</title>
        <authorList>
            <consortium name="The Broad Institute Genomics Platform"/>
            <consortium name="The Broad Institute Genome Sequencing Center for Infectious Disease"/>
            <person name="Wu L."/>
            <person name="Ma J."/>
        </authorList>
    </citation>
    <scope>NUCLEOTIDE SEQUENCE [LARGE SCALE GENOMIC DNA]</scope>
    <source>
        <strain evidence="7">CGMCC 4.7645</strain>
    </source>
</reference>
<comment type="similarity">
    <text evidence="1">Belongs to the clavaminate synthase family.</text>
</comment>
<keyword evidence="6" id="KW-0223">Dioxygenase</keyword>
<dbReference type="InterPro" id="IPR014503">
    <property type="entry name" value="Clavaminate_syn-like"/>
</dbReference>
<evidence type="ECO:0000256" key="3">
    <source>
        <dbReference type="ARBA" id="ARBA00023002"/>
    </source>
</evidence>
<evidence type="ECO:0000256" key="4">
    <source>
        <dbReference type="ARBA" id="ARBA00023004"/>
    </source>
</evidence>
<dbReference type="SUPFAM" id="SSF51197">
    <property type="entry name" value="Clavaminate synthase-like"/>
    <property type="match status" value="1"/>
</dbReference>
<organism evidence="6 7">
    <name type="scientific">Amycolatopsis pigmentata</name>
    <dbReference type="NCBI Taxonomy" id="450801"/>
    <lineage>
        <taxon>Bacteria</taxon>
        <taxon>Bacillati</taxon>
        <taxon>Actinomycetota</taxon>
        <taxon>Actinomycetes</taxon>
        <taxon>Pseudonocardiales</taxon>
        <taxon>Pseudonocardiaceae</taxon>
        <taxon>Amycolatopsis</taxon>
    </lineage>
</organism>
<gene>
    <name evidence="6" type="ORF">ACFSXZ_29855</name>
</gene>
<evidence type="ECO:0000256" key="1">
    <source>
        <dbReference type="ARBA" id="ARBA00008425"/>
    </source>
</evidence>
<protein>
    <submittedName>
        <fullName evidence="6">TauD/TfdA family dioxygenase</fullName>
    </submittedName>
</protein>